<organism evidence="2 3">
    <name type="scientific">Pyronema omphalodes (strain CBS 100304)</name>
    <name type="common">Pyronema confluens</name>
    <dbReference type="NCBI Taxonomy" id="1076935"/>
    <lineage>
        <taxon>Eukaryota</taxon>
        <taxon>Fungi</taxon>
        <taxon>Dikarya</taxon>
        <taxon>Ascomycota</taxon>
        <taxon>Pezizomycotina</taxon>
        <taxon>Pezizomycetes</taxon>
        <taxon>Pezizales</taxon>
        <taxon>Pyronemataceae</taxon>
        <taxon>Pyronema</taxon>
    </lineage>
</organism>
<evidence type="ECO:0000256" key="1">
    <source>
        <dbReference type="SAM" id="MobiDB-lite"/>
    </source>
</evidence>
<gene>
    <name evidence="2" type="ORF">PCON_01390</name>
</gene>
<feature type="region of interest" description="Disordered" evidence="1">
    <location>
        <begin position="259"/>
        <end position="316"/>
    </location>
</feature>
<evidence type="ECO:0000313" key="3">
    <source>
        <dbReference type="Proteomes" id="UP000018144"/>
    </source>
</evidence>
<feature type="compositionally biased region" description="Low complexity" evidence="1">
    <location>
        <begin position="399"/>
        <end position="409"/>
    </location>
</feature>
<feature type="compositionally biased region" description="Basic and acidic residues" evidence="1">
    <location>
        <begin position="423"/>
        <end position="437"/>
    </location>
</feature>
<sequence length="437" mass="49057">MTDNSSVPGSPDADEPAPFWERRAHTWEQNRLAYQQARNHSDPLEDKHPRCARPPPGAGTANTFGGPRTGAVPGILTSSVTSATTANDNDVRMQKFLSSIATYNATKAATAAAEDEDRRQKFILDIATSENAKAATICNEDKSRTRISVQEYDVMLGNKTRTEPAPFAPRFPDPSRPKFRTLEPHAVASGPGNPFKWTGKNTPYIRYPDPTSEEGPIETIEEPKPVPKTYGWTPINVPKPKPSRWVEIRVPIPAYKAESPYWKYPPRSPVSPGYTGPVSSRDTTRRSSTTNTPTTSRAGSRTTPPLTPEHSPIDKNHIAAISGLDFSQMYAWRMFPEEQKQMARENVLREYPHWTDDEVEARLKRVTTSRNMSSARKQKRSARGEPEKRENRRRKTSQRSAGSVRSSASEGRERSGAQEPQMENERRVSIMEIRMSR</sequence>
<dbReference type="AlphaFoldDB" id="U4LNM6"/>
<reference evidence="2 3" key="1">
    <citation type="journal article" date="2013" name="PLoS Genet.">
        <title>The genome and development-dependent transcriptomes of Pyronema confluens: a window into fungal evolution.</title>
        <authorList>
            <person name="Traeger S."/>
            <person name="Altegoer F."/>
            <person name="Freitag M."/>
            <person name="Gabaldon T."/>
            <person name="Kempken F."/>
            <person name="Kumar A."/>
            <person name="Marcet-Houben M."/>
            <person name="Poggeler S."/>
            <person name="Stajich J.E."/>
            <person name="Nowrousian M."/>
        </authorList>
    </citation>
    <scope>NUCLEOTIDE SEQUENCE [LARGE SCALE GENOMIC DNA]</scope>
    <source>
        <strain evidence="3">CBS 100304</strain>
        <tissue evidence="2">Vegetative mycelium</tissue>
    </source>
</reference>
<feature type="compositionally biased region" description="Polar residues" evidence="1">
    <location>
        <begin position="366"/>
        <end position="375"/>
    </location>
</feature>
<feature type="compositionally biased region" description="Low complexity" evidence="1">
    <location>
        <begin position="286"/>
        <end position="297"/>
    </location>
</feature>
<feature type="compositionally biased region" description="Basic and acidic residues" evidence="1">
    <location>
        <begin position="39"/>
        <end position="49"/>
    </location>
</feature>
<keyword evidence="3" id="KW-1185">Reference proteome</keyword>
<dbReference type="OrthoDB" id="10470817at2759"/>
<name>U4LNM6_PYROM</name>
<proteinExistence type="predicted"/>
<dbReference type="Proteomes" id="UP000018144">
    <property type="component" value="Unassembled WGS sequence"/>
</dbReference>
<feature type="region of interest" description="Disordered" evidence="1">
    <location>
        <begin position="349"/>
        <end position="437"/>
    </location>
</feature>
<feature type="region of interest" description="Disordered" evidence="1">
    <location>
        <begin position="1"/>
        <end position="23"/>
    </location>
</feature>
<evidence type="ECO:0000313" key="2">
    <source>
        <dbReference type="EMBL" id="CCX33548.1"/>
    </source>
</evidence>
<feature type="compositionally biased region" description="Basic and acidic residues" evidence="1">
    <location>
        <begin position="349"/>
        <end position="363"/>
    </location>
</feature>
<feature type="region of interest" description="Disordered" evidence="1">
    <location>
        <begin position="36"/>
        <end position="73"/>
    </location>
</feature>
<protein>
    <submittedName>
        <fullName evidence="2">Uncharacterized protein</fullName>
    </submittedName>
</protein>
<dbReference type="EMBL" id="HF936132">
    <property type="protein sequence ID" value="CCX33548.1"/>
    <property type="molecule type" value="Genomic_DNA"/>
</dbReference>
<accession>U4LNM6</accession>